<organism evidence="2 3">
    <name type="scientific">Naegleria fowleri</name>
    <name type="common">Brain eating amoeba</name>
    <dbReference type="NCBI Taxonomy" id="5763"/>
    <lineage>
        <taxon>Eukaryota</taxon>
        <taxon>Discoba</taxon>
        <taxon>Heterolobosea</taxon>
        <taxon>Tetramitia</taxon>
        <taxon>Eutetramitia</taxon>
        <taxon>Vahlkampfiidae</taxon>
        <taxon>Naegleria</taxon>
    </lineage>
</organism>
<dbReference type="SUPFAM" id="SSF49562">
    <property type="entry name" value="C2 domain (Calcium/lipid-binding domain, CaLB)"/>
    <property type="match status" value="1"/>
</dbReference>
<dbReference type="Gene3D" id="3.60.21.70">
    <property type="entry name" value="PhoD-like phosphatase"/>
    <property type="match status" value="1"/>
</dbReference>
<evidence type="ECO:0000313" key="3">
    <source>
        <dbReference type="Proteomes" id="UP000444721"/>
    </source>
</evidence>
<protein>
    <recommendedName>
        <fullName evidence="1">C2 domain-containing protein</fullName>
    </recommendedName>
</protein>
<evidence type="ECO:0000259" key="1">
    <source>
        <dbReference type="PROSITE" id="PS50004"/>
    </source>
</evidence>
<proteinExistence type="predicted"/>
<reference evidence="2 3" key="1">
    <citation type="journal article" date="2019" name="Sci. Rep.">
        <title>Nanopore sequencing improves the draft genome of the human pathogenic amoeba Naegleria fowleri.</title>
        <authorList>
            <person name="Liechti N."/>
            <person name="Schurch N."/>
            <person name="Bruggmann R."/>
            <person name="Wittwer M."/>
        </authorList>
    </citation>
    <scope>NUCLEOTIDE SEQUENCE [LARGE SCALE GENOMIC DNA]</scope>
    <source>
        <strain evidence="2 3">ATCC 30894</strain>
    </source>
</reference>
<dbReference type="InterPro" id="IPR000008">
    <property type="entry name" value="C2_dom"/>
</dbReference>
<dbReference type="SUPFAM" id="SSF56300">
    <property type="entry name" value="Metallo-dependent phosphatases"/>
    <property type="match status" value="1"/>
</dbReference>
<dbReference type="VEuPathDB" id="AmoebaDB:NF0000120"/>
<evidence type="ECO:0000313" key="2">
    <source>
        <dbReference type="EMBL" id="KAF0984173.1"/>
    </source>
</evidence>
<dbReference type="Pfam" id="PF00168">
    <property type="entry name" value="C2"/>
    <property type="match status" value="1"/>
</dbReference>
<dbReference type="OrthoDB" id="2419400at2759"/>
<dbReference type="VEuPathDB" id="AmoebaDB:NfTy_002480"/>
<dbReference type="EMBL" id="VFQX01000003">
    <property type="protein sequence ID" value="KAF0984173.1"/>
    <property type="molecule type" value="Genomic_DNA"/>
</dbReference>
<dbReference type="PANTHER" id="PTHR37031:SF2">
    <property type="entry name" value="PHOD-LIKE PHOSPHATASE METALLOPHOSPHATASE DOMAIN-CONTAINING PROTEIN"/>
    <property type="match status" value="1"/>
</dbReference>
<dbReference type="GeneID" id="68114568"/>
<dbReference type="InterPro" id="IPR018946">
    <property type="entry name" value="PhoD-like_MPP"/>
</dbReference>
<gene>
    <name evidence="2" type="ORF">FDP41_007350</name>
</gene>
<accession>A0A6A5C150</accession>
<dbReference type="InterPro" id="IPR035892">
    <property type="entry name" value="C2_domain_sf"/>
</dbReference>
<dbReference type="InterPro" id="IPR038607">
    <property type="entry name" value="PhoD-like_sf"/>
</dbReference>
<dbReference type="InterPro" id="IPR029052">
    <property type="entry name" value="Metallo-depent_PP-like"/>
</dbReference>
<dbReference type="Pfam" id="PF09423">
    <property type="entry name" value="PhoD"/>
    <property type="match status" value="1"/>
</dbReference>
<keyword evidence="3" id="KW-1185">Reference proteome</keyword>
<dbReference type="CDD" id="cd00030">
    <property type="entry name" value="C2"/>
    <property type="match status" value="1"/>
</dbReference>
<dbReference type="Proteomes" id="UP000444721">
    <property type="component" value="Unassembled WGS sequence"/>
</dbReference>
<dbReference type="Gene3D" id="2.60.40.150">
    <property type="entry name" value="C2 domain"/>
    <property type="match status" value="1"/>
</dbReference>
<feature type="domain" description="C2" evidence="1">
    <location>
        <begin position="1"/>
        <end position="138"/>
    </location>
</feature>
<sequence length="730" mass="83351">MLQLKVTVVKCSNLPAMDSFSKSCDSYVKLWVINYNDSHMYPNTDTWHEPSDPSLIKKTKVVKKNLNPVFENESFVFDYPSFDLAGDSSPANLDPMDSLLMVKVMDYDRVTRDEEIGFVMLQFFGMNLKLGERLQQTFELVGAKSGTIELAIEAIQSNSSISQSQQDYISPPPYPLSTPITELFGPTFLTIGPVIGVVKSTTARVLVECSKATTLNVECIEIEPRSHIGIKKEYLEKMECITHSENTLGKSYKELMCKSLMGRLLKSTTGGSISSSDFVNNKTIILKMVHVPKSNSPHVFTLDGLKPDHVYMIRFTNIYNRDHRIGIIKTMADDSLVVSSIQKKGAVPHFLNVACLSCNFIERRNPEKDVWQRFLEKVDQIDILLHMGDQIYADFGHNAFDEGMKICKGRTLVSPQEEEAIKENFRKYYRLNWNHPATRRFISQVSNLMILDDHEVRDDWGSNDVDKRRDTPEYYVGLLARQVYWEYQRALREDVDDVRARMTNKHEAYYHIIGDVGILVLDLRAARSFLASSAGEKIFLGEDQWNDLNSWLFGTQGSPLATPQIKSLIVVCSVPLIFLNKKLTEALPKMRSDLDDFRDHWIFGKQYPEQIELLEMIRKWLSSHPNRNCVVLGGDVHIGGSTTIKKDGKVVCEQLTSSAVCNVEMSFTENAALKFMIKVSDTLRDGWTFKHHHWTKDNNYGIIHIATTDKDEKPSINAYLNTFEKSYIYQ</sequence>
<comment type="caution">
    <text evidence="2">The sequence shown here is derived from an EMBL/GenBank/DDBJ whole genome shotgun (WGS) entry which is preliminary data.</text>
</comment>
<dbReference type="AlphaFoldDB" id="A0A6A5C150"/>
<dbReference type="VEuPathDB" id="AmoebaDB:FDP41_007350"/>
<dbReference type="PANTHER" id="PTHR37031">
    <property type="entry name" value="METALLOPHOSPHATASE BINDING DOMAIN PROTEIN"/>
    <property type="match status" value="1"/>
</dbReference>
<dbReference type="RefSeq" id="XP_044568886.1">
    <property type="nucleotide sequence ID" value="XM_044711086.1"/>
</dbReference>
<dbReference type="CDD" id="cd07389">
    <property type="entry name" value="MPP_PhoD"/>
    <property type="match status" value="1"/>
</dbReference>
<dbReference type="PROSITE" id="PS50004">
    <property type="entry name" value="C2"/>
    <property type="match status" value="1"/>
</dbReference>
<dbReference type="SMART" id="SM00239">
    <property type="entry name" value="C2"/>
    <property type="match status" value="1"/>
</dbReference>
<name>A0A6A5C150_NAEFO</name>
<dbReference type="OMA" id="CNFIERR"/>